<dbReference type="GO" id="GO:0005813">
    <property type="term" value="C:centrosome"/>
    <property type="evidence" value="ECO:0007669"/>
    <property type="project" value="TreeGrafter"/>
</dbReference>
<evidence type="ECO:0000256" key="1">
    <source>
        <dbReference type="ARBA" id="ARBA00022574"/>
    </source>
</evidence>
<dbReference type="GO" id="GO:0007020">
    <property type="term" value="P:microtubule nucleation"/>
    <property type="evidence" value="ECO:0007669"/>
    <property type="project" value="TreeGrafter"/>
</dbReference>
<dbReference type="GO" id="GO:0000922">
    <property type="term" value="C:spindle pole"/>
    <property type="evidence" value="ECO:0007669"/>
    <property type="project" value="TreeGrafter"/>
</dbReference>
<feature type="repeat" description="WD" evidence="3">
    <location>
        <begin position="59"/>
        <end position="93"/>
    </location>
</feature>
<dbReference type="Gene3D" id="2.130.10.10">
    <property type="entry name" value="YVTN repeat-like/Quinoprotein amine dehydrogenase"/>
    <property type="match status" value="2"/>
</dbReference>
<dbReference type="GO" id="GO:0043015">
    <property type="term" value="F:gamma-tubulin binding"/>
    <property type="evidence" value="ECO:0007669"/>
    <property type="project" value="TreeGrafter"/>
</dbReference>
<feature type="non-terminal residue" evidence="5">
    <location>
        <position position="1"/>
    </location>
</feature>
<evidence type="ECO:0000256" key="2">
    <source>
        <dbReference type="ARBA" id="ARBA00022737"/>
    </source>
</evidence>
<feature type="coiled-coil region" evidence="4">
    <location>
        <begin position="373"/>
        <end position="436"/>
    </location>
</feature>
<dbReference type="STRING" id="74557.A0A1W0A316"/>
<dbReference type="Proteomes" id="UP000243217">
    <property type="component" value="Unassembled WGS sequence"/>
</dbReference>
<evidence type="ECO:0000256" key="3">
    <source>
        <dbReference type="PROSITE-ProRule" id="PRU00221"/>
    </source>
</evidence>
<dbReference type="PROSITE" id="PS00678">
    <property type="entry name" value="WD_REPEATS_1"/>
    <property type="match status" value="1"/>
</dbReference>
<dbReference type="PANTHER" id="PTHR44414">
    <property type="entry name" value="PROTEIN NEDD1"/>
    <property type="match status" value="1"/>
</dbReference>
<dbReference type="GO" id="GO:0000278">
    <property type="term" value="P:mitotic cell cycle"/>
    <property type="evidence" value="ECO:0007669"/>
    <property type="project" value="TreeGrafter"/>
</dbReference>
<dbReference type="InterPro" id="IPR001680">
    <property type="entry name" value="WD40_rpt"/>
</dbReference>
<dbReference type="InterPro" id="IPR015943">
    <property type="entry name" value="WD40/YVTN_repeat-like_dom_sf"/>
</dbReference>
<keyword evidence="1 3" id="KW-0853">WD repeat</keyword>
<name>A0A1W0A316_9STRA</name>
<dbReference type="InterPro" id="IPR036322">
    <property type="entry name" value="WD40_repeat_dom_sf"/>
</dbReference>
<accession>A0A1W0A316</accession>
<proteinExistence type="predicted"/>
<dbReference type="PANTHER" id="PTHR44414:SF1">
    <property type="entry name" value="PROTEIN NEDD1"/>
    <property type="match status" value="1"/>
</dbReference>
<comment type="caution">
    <text evidence="5">The sequence shown here is derived from an EMBL/GenBank/DDBJ whole genome shotgun (WGS) entry which is preliminary data.</text>
</comment>
<gene>
    <name evidence="5" type="ORF">THRCLA_03129</name>
</gene>
<reference evidence="5 6" key="1">
    <citation type="journal article" date="2014" name="Genome Biol. Evol.">
        <title>The secreted proteins of Achlya hypogyna and Thraustotheca clavata identify the ancestral oomycete secretome and reveal gene acquisitions by horizontal gene transfer.</title>
        <authorList>
            <person name="Misner I."/>
            <person name="Blouin N."/>
            <person name="Leonard G."/>
            <person name="Richards T.A."/>
            <person name="Lane C.E."/>
        </authorList>
    </citation>
    <scope>NUCLEOTIDE SEQUENCE [LARGE SCALE GENOMIC DNA]</scope>
    <source>
        <strain evidence="5 6">ATCC 34112</strain>
    </source>
</reference>
<keyword evidence="4" id="KW-0175">Coiled coil</keyword>
<dbReference type="SMART" id="SM00320">
    <property type="entry name" value="WD40"/>
    <property type="match status" value="6"/>
</dbReference>
<dbReference type="AlphaFoldDB" id="A0A1W0A316"/>
<sequence length="437" mass="47919">EGRKITSTSEVTATCAAWNHNNRIIASAFSNGLIAINSLTSREPSPCNLQEGTTVNKKVNALQFSAGSRYLISGGADCIVRFWDLKHQQLKHEFPACSSAIQTLAFTGQSDEHVVAGTESGLIYLYTQNGTQSNILQENDETSPVQFVQSSPHPFVRNKIGAVYGSGSLRVWDAATTSIVSSFNHLHWAPATSLAFSPVSKNLVATAGLDKRIVFCDIAQKKEMNCLEAPYPITSISMYANGHSLATGTATGHTLLYDMRRTAKPLLIHQIDKHKNDPVNFLQFGSSLDKVRSVDDSFGKPKLKKHHSFNMLGLQSSLINLTTPKLDPSSTPSSAASSPSIPLLKTSSMPNLVSINQNEIVPPSASSTQQWLKTELESIKESLSEEIQNVHLEVLRQHQAQQTEFARAIQELSAQLASVIAENKRLHEENERLRNIF</sequence>
<dbReference type="GO" id="GO:0036064">
    <property type="term" value="C:ciliary basal body"/>
    <property type="evidence" value="ECO:0007669"/>
    <property type="project" value="TreeGrafter"/>
</dbReference>
<keyword evidence="6" id="KW-1185">Reference proteome</keyword>
<dbReference type="GO" id="GO:0005737">
    <property type="term" value="C:cytoplasm"/>
    <property type="evidence" value="ECO:0007669"/>
    <property type="project" value="TreeGrafter"/>
</dbReference>
<organism evidence="5 6">
    <name type="scientific">Thraustotheca clavata</name>
    <dbReference type="NCBI Taxonomy" id="74557"/>
    <lineage>
        <taxon>Eukaryota</taxon>
        <taxon>Sar</taxon>
        <taxon>Stramenopiles</taxon>
        <taxon>Oomycota</taxon>
        <taxon>Saprolegniomycetes</taxon>
        <taxon>Saprolegniales</taxon>
        <taxon>Achlyaceae</taxon>
        <taxon>Thraustotheca</taxon>
    </lineage>
</organism>
<dbReference type="PROSITE" id="PS50082">
    <property type="entry name" value="WD_REPEATS_2"/>
    <property type="match status" value="1"/>
</dbReference>
<dbReference type="OrthoDB" id="1602884at2759"/>
<dbReference type="InterPro" id="IPR019775">
    <property type="entry name" value="WD40_repeat_CS"/>
</dbReference>
<dbReference type="GO" id="GO:0005814">
    <property type="term" value="C:centriole"/>
    <property type="evidence" value="ECO:0007669"/>
    <property type="project" value="TreeGrafter"/>
</dbReference>
<evidence type="ECO:0000313" key="5">
    <source>
        <dbReference type="EMBL" id="OQS04657.1"/>
    </source>
</evidence>
<dbReference type="EMBL" id="JNBS01000579">
    <property type="protein sequence ID" value="OQS04657.1"/>
    <property type="molecule type" value="Genomic_DNA"/>
</dbReference>
<protein>
    <submittedName>
        <fullName evidence="5">Uncharacterized protein</fullName>
    </submittedName>
</protein>
<dbReference type="SUPFAM" id="SSF50978">
    <property type="entry name" value="WD40 repeat-like"/>
    <property type="match status" value="1"/>
</dbReference>
<dbReference type="InterPro" id="IPR052818">
    <property type="entry name" value="NEDD1_Spindle_Assembly"/>
</dbReference>
<evidence type="ECO:0000313" key="6">
    <source>
        <dbReference type="Proteomes" id="UP000243217"/>
    </source>
</evidence>
<dbReference type="Pfam" id="PF00400">
    <property type="entry name" value="WD40"/>
    <property type="match status" value="1"/>
</dbReference>
<evidence type="ECO:0000256" key="4">
    <source>
        <dbReference type="SAM" id="Coils"/>
    </source>
</evidence>
<keyword evidence="2" id="KW-0677">Repeat</keyword>